<reference evidence="2" key="1">
    <citation type="journal article" date="2019" name="bioRxiv">
        <title>Genome diversification in globally distributed novel marine Proteobacteria is linked to environmental adaptation.</title>
        <authorList>
            <person name="Zhou Z."/>
            <person name="Tran P.Q."/>
            <person name="Kieft K."/>
            <person name="Anantharaman K."/>
        </authorList>
    </citation>
    <scope>NUCLEOTIDE SEQUENCE [LARGE SCALE GENOMIC DNA]</scope>
</reference>
<dbReference type="Proteomes" id="UP000589132">
    <property type="component" value="Unassembled WGS sequence"/>
</dbReference>
<comment type="caution">
    <text evidence="1">The sequence shown here is derived from an EMBL/GenBank/DDBJ whole genome shotgun (WGS) entry which is preliminary data.</text>
</comment>
<proteinExistence type="predicted"/>
<dbReference type="AlphaFoldDB" id="A0A7J4CYS8"/>
<sequence length="344" mass="39450">MSSISVTPHLVRIINLEIDDEETVKIMNEVEEKDLEQYVIKSINIGLSVLRNQMTTEKIDYVEKEFKRLLGEIEDRADDWDDLITDSMTDSLNPEKEGKPINMLRTSILTELTKLRDIIMKKEGAMEESVKGTMKGFDFEDEIIEDMMMWQKYSDSFEKIGDVAEGKTRRKVGDVLATMENGMTIAMEAKAGSNYSDTGDKSLDTQMDQSMAYRDSSGAIAVTTVDAMEDKRWQNSIFLDRGKNRFIVAVDRENEDFTILRLAYMLLRERILASTKTDELPSQRTIDPKQIREITDDIVRDMSSATKMRQILTDVEGRINAMRDEISTYQSKIQGRIDELNALL</sequence>
<accession>A0A7J4CYS8</accession>
<gene>
    <name evidence="1" type="ORF">EYO15_01095</name>
</gene>
<organism evidence="1 2">
    <name type="scientific">Marine Group III euryarchaeote</name>
    <dbReference type="NCBI Taxonomy" id="2173149"/>
    <lineage>
        <taxon>Archaea</taxon>
        <taxon>Methanobacteriati</taxon>
        <taxon>Thermoplasmatota</taxon>
        <taxon>Thermoplasmata</taxon>
        <taxon>Candidatus Thermoprofundales</taxon>
    </lineage>
</organism>
<evidence type="ECO:0000313" key="1">
    <source>
        <dbReference type="EMBL" id="HIA97764.1"/>
    </source>
</evidence>
<protein>
    <submittedName>
        <fullName evidence="1">Uncharacterized protein</fullName>
    </submittedName>
</protein>
<evidence type="ECO:0000313" key="2">
    <source>
        <dbReference type="Proteomes" id="UP000589132"/>
    </source>
</evidence>
<name>A0A7J4CYS8_9ARCH</name>
<dbReference type="EMBL" id="DTTC01000051">
    <property type="protein sequence ID" value="HIA97764.1"/>
    <property type="molecule type" value="Genomic_DNA"/>
</dbReference>